<evidence type="ECO:0000256" key="11">
    <source>
        <dbReference type="ARBA" id="ARBA00023136"/>
    </source>
</evidence>
<keyword evidence="15" id="KW-1185">Reference proteome</keyword>
<keyword evidence="7" id="KW-1003">Cell membrane</keyword>
<feature type="transmembrane region" description="Helical" evidence="13">
    <location>
        <begin position="394"/>
        <end position="414"/>
    </location>
</feature>
<evidence type="ECO:0000256" key="13">
    <source>
        <dbReference type="SAM" id="Phobius"/>
    </source>
</evidence>
<feature type="transmembrane region" description="Helical" evidence="13">
    <location>
        <begin position="325"/>
        <end position="344"/>
    </location>
</feature>
<evidence type="ECO:0000256" key="4">
    <source>
        <dbReference type="ARBA" id="ARBA00020268"/>
    </source>
</evidence>
<evidence type="ECO:0000256" key="8">
    <source>
        <dbReference type="ARBA" id="ARBA00022692"/>
    </source>
</evidence>
<feature type="transmembrane region" description="Helical" evidence="13">
    <location>
        <begin position="364"/>
        <end position="382"/>
    </location>
</feature>
<feature type="transmembrane region" description="Helical" evidence="13">
    <location>
        <begin position="244"/>
        <end position="271"/>
    </location>
</feature>
<evidence type="ECO:0000313" key="14">
    <source>
        <dbReference type="EMBL" id="MFM1524862.1"/>
    </source>
</evidence>
<comment type="function">
    <text evidence="1">Multidrug efflux pump.</text>
</comment>
<keyword evidence="9 13" id="KW-1133">Transmembrane helix</keyword>
<evidence type="ECO:0000256" key="1">
    <source>
        <dbReference type="ARBA" id="ARBA00003408"/>
    </source>
</evidence>
<comment type="subcellular location">
    <subcellularLocation>
        <location evidence="2">Cell membrane</location>
        <topology evidence="2">Multi-pass membrane protein</topology>
    </subcellularLocation>
</comment>
<accession>A0ABW9F646</accession>
<evidence type="ECO:0000256" key="2">
    <source>
        <dbReference type="ARBA" id="ARBA00004651"/>
    </source>
</evidence>
<feature type="transmembrane region" description="Helical" evidence="13">
    <location>
        <begin position="140"/>
        <end position="156"/>
    </location>
</feature>
<dbReference type="InterPro" id="IPR050222">
    <property type="entry name" value="MATE_MdtK"/>
</dbReference>
<evidence type="ECO:0000256" key="9">
    <source>
        <dbReference type="ARBA" id="ARBA00022989"/>
    </source>
</evidence>
<feature type="transmembrane region" description="Helical" evidence="13">
    <location>
        <begin position="291"/>
        <end position="313"/>
    </location>
</feature>
<feature type="transmembrane region" description="Helical" evidence="13">
    <location>
        <begin position="168"/>
        <end position="191"/>
    </location>
</feature>
<comment type="similarity">
    <text evidence="3">Belongs to the multi antimicrobial extrusion (MATE) (TC 2.A.66.1) family.</text>
</comment>
<dbReference type="PANTHER" id="PTHR43298">
    <property type="entry name" value="MULTIDRUG RESISTANCE PROTEIN NORM-RELATED"/>
    <property type="match status" value="1"/>
</dbReference>
<evidence type="ECO:0000256" key="3">
    <source>
        <dbReference type="ARBA" id="ARBA00010199"/>
    </source>
</evidence>
<sequence>MSEENKVITNYMGTENELKILIKMSLPAIFSMLVQSIYNVVDSFFVAQISEKALRAVAMAFPIQLIMIAISVGTCVGVNSYMSRKLGEEHHREVGNGAVNGAFVLFLSWLLFIGFRFIFLDSFYGIFTTDPEVASMGRDYLGIVSGFSIFVFYQVLGEKIMQSTGSMVIPMISHMMSSIINMIFDPILIHGYFGLPAMGTKGAAISTVFSQFVGFVFMAQYIYRNREKLGIDFSHIHINKYTISAIYHVGVPAILMTSIAAVLQMGMNWILSSVNEISVTVMVVFLQLQSFVFMPIFGLNQGFLPLIGFNYGAKLKSRILNLHKYAKYYSLILGIVGFIVFQLFTKNLLMLFGDNSEYLQLGTIAIRILSFTVLFAPLSIVNSNFFQGLGNGKYSFYLSLMRQLIIALPLAYIFSKISLTLVWTSLPIAEFISLIVSFYFVKLIVKEKIERI</sequence>
<name>A0ABW9F646_9FIRM</name>
<dbReference type="Proteomes" id="UP001629536">
    <property type="component" value="Unassembled WGS sequence"/>
</dbReference>
<feature type="transmembrane region" description="Helical" evidence="13">
    <location>
        <begin position="203"/>
        <end position="223"/>
    </location>
</feature>
<evidence type="ECO:0000256" key="5">
    <source>
        <dbReference type="ARBA" id="ARBA00022448"/>
    </source>
</evidence>
<evidence type="ECO:0000256" key="7">
    <source>
        <dbReference type="ARBA" id="ARBA00022475"/>
    </source>
</evidence>
<keyword evidence="11 13" id="KW-0472">Membrane</keyword>
<dbReference type="NCBIfam" id="TIGR00797">
    <property type="entry name" value="matE"/>
    <property type="match status" value="1"/>
</dbReference>
<dbReference type="RefSeq" id="WP_408105245.1">
    <property type="nucleotide sequence ID" value="NZ_JBFNFH010000007.1"/>
</dbReference>
<evidence type="ECO:0000256" key="12">
    <source>
        <dbReference type="ARBA" id="ARBA00031636"/>
    </source>
</evidence>
<feature type="transmembrane region" description="Helical" evidence="13">
    <location>
        <begin position="20"/>
        <end position="41"/>
    </location>
</feature>
<reference evidence="14 15" key="1">
    <citation type="journal article" date="2024" name="Front. Microbiol.">
        <title>Pangenomic and biochemical analyses of Helcococcus ovis reveal widespread tetracycline resistance and a novel bacterial species, Helcococcus bovis.</title>
        <authorList>
            <person name="Cunha F."/>
            <person name="Zhai Y."/>
            <person name="Casaro S."/>
            <person name="Jones K.L."/>
            <person name="Hernandez M."/>
            <person name="Bisinotto R.S."/>
            <person name="Kariyawasam S."/>
            <person name="Brown M.B."/>
            <person name="Phillips A."/>
            <person name="Jeong K.C."/>
            <person name="Galvao K.N."/>
        </authorList>
    </citation>
    <scope>NUCLEOTIDE SEQUENCE [LARGE SCALE GENOMIC DNA]</scope>
    <source>
        <strain evidence="14 15">KG197</strain>
    </source>
</reference>
<dbReference type="PIRSF" id="PIRSF006603">
    <property type="entry name" value="DinF"/>
    <property type="match status" value="1"/>
</dbReference>
<proteinExistence type="inferred from homology"/>
<keyword evidence="10" id="KW-0406">Ion transport</keyword>
<dbReference type="PANTHER" id="PTHR43298:SF2">
    <property type="entry name" value="FMN_FAD EXPORTER YEEO-RELATED"/>
    <property type="match status" value="1"/>
</dbReference>
<dbReference type="Pfam" id="PF01554">
    <property type="entry name" value="MatE"/>
    <property type="match status" value="2"/>
</dbReference>
<dbReference type="InterPro" id="IPR048279">
    <property type="entry name" value="MdtK-like"/>
</dbReference>
<protein>
    <recommendedName>
        <fullName evidence="4">Probable multidrug resistance protein NorM</fullName>
    </recommendedName>
    <alternativeName>
        <fullName evidence="12">Multidrug-efflux transporter</fullName>
    </alternativeName>
</protein>
<keyword evidence="5" id="KW-0813">Transport</keyword>
<keyword evidence="8 13" id="KW-0812">Transmembrane</keyword>
<gene>
    <name evidence="14" type="ORF">ABGF40_04175</name>
</gene>
<comment type="caution">
    <text evidence="14">The sequence shown here is derived from an EMBL/GenBank/DDBJ whole genome shotgun (WGS) entry which is preliminary data.</text>
</comment>
<feature type="transmembrane region" description="Helical" evidence="13">
    <location>
        <begin position="53"/>
        <end position="78"/>
    </location>
</feature>
<evidence type="ECO:0000256" key="10">
    <source>
        <dbReference type="ARBA" id="ARBA00023065"/>
    </source>
</evidence>
<evidence type="ECO:0000313" key="15">
    <source>
        <dbReference type="Proteomes" id="UP001629536"/>
    </source>
</evidence>
<organism evidence="14 15">
    <name type="scientific">Helcococcus bovis</name>
    <dbReference type="NCBI Taxonomy" id="3153252"/>
    <lineage>
        <taxon>Bacteria</taxon>
        <taxon>Bacillati</taxon>
        <taxon>Bacillota</taxon>
        <taxon>Tissierellia</taxon>
        <taxon>Tissierellales</taxon>
        <taxon>Peptoniphilaceae</taxon>
        <taxon>Helcococcus</taxon>
    </lineage>
</organism>
<dbReference type="EMBL" id="JBFNFH010000007">
    <property type="protein sequence ID" value="MFM1524862.1"/>
    <property type="molecule type" value="Genomic_DNA"/>
</dbReference>
<feature type="transmembrane region" description="Helical" evidence="13">
    <location>
        <begin position="99"/>
        <end position="120"/>
    </location>
</feature>
<evidence type="ECO:0000256" key="6">
    <source>
        <dbReference type="ARBA" id="ARBA00022449"/>
    </source>
</evidence>
<keyword evidence="6" id="KW-0050">Antiport</keyword>
<feature type="transmembrane region" description="Helical" evidence="13">
    <location>
        <begin position="420"/>
        <end position="441"/>
    </location>
</feature>
<dbReference type="InterPro" id="IPR002528">
    <property type="entry name" value="MATE_fam"/>
</dbReference>